<accession>A0A5C5RRB8</accession>
<keyword evidence="3" id="KW-1185">Reference proteome</keyword>
<dbReference type="OrthoDB" id="3985792at2"/>
<proteinExistence type="predicted"/>
<gene>
    <name evidence="2" type="ORF">FK530_23030</name>
</gene>
<dbReference type="EMBL" id="VIGX01000026">
    <property type="protein sequence ID" value="TWS25596.1"/>
    <property type="molecule type" value="Genomic_DNA"/>
</dbReference>
<organism evidence="2 3">
    <name type="scientific">Tsukamurella conjunctivitidis</name>
    <dbReference type="NCBI Taxonomy" id="2592068"/>
    <lineage>
        <taxon>Bacteria</taxon>
        <taxon>Bacillati</taxon>
        <taxon>Actinomycetota</taxon>
        <taxon>Actinomycetes</taxon>
        <taxon>Mycobacteriales</taxon>
        <taxon>Tsukamurellaceae</taxon>
        <taxon>Tsukamurella</taxon>
    </lineage>
</organism>
<dbReference type="RefSeq" id="WP_146489270.1">
    <property type="nucleotide sequence ID" value="NZ_VIGX01000026.1"/>
</dbReference>
<reference evidence="2 3" key="1">
    <citation type="submission" date="2019-06" db="EMBL/GenBank/DDBJ databases">
        <title>Tsukamurella conjunctivitidis sp. nov., Tsukamurella assacharolytica sp. nov. and Tsukamurella sputae sp. nov. isolated from patients with conjunctivitis, bacteraemia (lymphoma) and respiratory infection (sputum) in Hong Kong.</title>
        <authorList>
            <person name="Teng J.L.L."/>
            <person name="Lee H.H."/>
            <person name="Fong J.Y.H."/>
            <person name="Fok K.M.N."/>
            <person name="Lau S.K.P."/>
            <person name="Woo P.C.Y."/>
        </authorList>
    </citation>
    <scope>NUCLEOTIDE SEQUENCE [LARGE SCALE GENOMIC DNA]</scope>
    <source>
        <strain evidence="2 3">HKU72</strain>
    </source>
</reference>
<evidence type="ECO:0000313" key="3">
    <source>
        <dbReference type="Proteomes" id="UP000319375"/>
    </source>
</evidence>
<dbReference type="InterPro" id="IPR055776">
    <property type="entry name" value="DUF7352"/>
</dbReference>
<name>A0A5C5RRB8_9ACTN</name>
<dbReference type="Pfam" id="PF24043">
    <property type="entry name" value="DUF7352"/>
    <property type="match status" value="1"/>
</dbReference>
<evidence type="ECO:0000259" key="1">
    <source>
        <dbReference type="Pfam" id="PF24043"/>
    </source>
</evidence>
<dbReference type="Proteomes" id="UP000319375">
    <property type="component" value="Unassembled WGS sequence"/>
</dbReference>
<comment type="caution">
    <text evidence="2">The sequence shown here is derived from an EMBL/GenBank/DDBJ whole genome shotgun (WGS) entry which is preliminary data.</text>
</comment>
<evidence type="ECO:0000313" key="2">
    <source>
        <dbReference type="EMBL" id="TWS25596.1"/>
    </source>
</evidence>
<sequence length="116" mass="12613">MSRVVWKFTVPVTDRATVLMDAHLLKWLHVESAGPDMLTVWALVRPAADGNARRYVLHVHGTGHTLSERAGRHVGSVSWHGIKTTDLLAGPVAEPIVFVWHVFAETGTELGIGTAA</sequence>
<feature type="domain" description="DUF7352" evidence="1">
    <location>
        <begin position="1"/>
        <end position="81"/>
    </location>
</feature>
<dbReference type="AlphaFoldDB" id="A0A5C5RRB8"/>
<protein>
    <recommendedName>
        <fullName evidence="1">DUF7352 domain-containing protein</fullName>
    </recommendedName>
</protein>